<evidence type="ECO:0000313" key="1">
    <source>
        <dbReference type="EMBL" id="AAN41866.1"/>
    </source>
</evidence>
<proteinExistence type="predicted"/>
<dbReference type="OMA" id="CPDPYVE"/>
<dbReference type="PANTHER" id="PTHR35370:SF1">
    <property type="entry name" value="TYPE VI SECRETION SYSTEM COMPONENT TSSF1"/>
    <property type="match status" value="1"/>
</dbReference>
<reference evidence="1 2" key="1">
    <citation type="journal article" date="2002" name="Nucleic Acids Res.">
        <title>Genome sequence of Shigella flexneri 2a: insights into pathogenicity through comparison with genomes of Escherichia coli K12 and O157.</title>
        <authorList>
            <person name="Jin Q."/>
            <person name="Yuan Z."/>
            <person name="Xu J."/>
            <person name="Wang Y."/>
            <person name="Shen Y."/>
            <person name="Lu W."/>
            <person name="Wang J."/>
            <person name="Liu H."/>
            <person name="Yang J."/>
            <person name="Yang F."/>
            <person name="Zhang X."/>
            <person name="Zhang J."/>
            <person name="Yang G."/>
            <person name="Wu H."/>
            <person name="Qu D."/>
            <person name="Dong J."/>
            <person name="Sun L."/>
            <person name="Xue Y."/>
            <person name="Zhao A."/>
            <person name="Gao Y."/>
            <person name="Zhu J."/>
            <person name="Kan B."/>
            <person name="Ding K."/>
            <person name="Chen S."/>
            <person name="Cheng H."/>
            <person name="Yao Z."/>
            <person name="He B."/>
            <person name="Chen R."/>
            <person name="Ma D."/>
            <person name="Qiang B."/>
            <person name="Wen Y."/>
            <person name="Hou Y."/>
            <person name="Yu J."/>
        </authorList>
    </citation>
    <scope>NUCLEOTIDE SEQUENCE [LARGE SCALE GENOMIC DNA]</scope>
    <source>
        <strain evidence="2">301 / Serotype 2a</strain>
    </source>
</reference>
<dbReference type="RefSeq" id="NP_706159.1">
    <property type="nucleotide sequence ID" value="NC_004337.2"/>
</dbReference>
<dbReference type="GeneID" id="1024401"/>
<dbReference type="KEGG" id="sfl:SF0204"/>
<protein>
    <submittedName>
        <fullName evidence="1">Outer membrane usher protein</fullName>
    </submittedName>
</protein>
<dbReference type="PANTHER" id="PTHR35370">
    <property type="entry name" value="CYTOPLASMIC PROTEIN-RELATED-RELATED"/>
    <property type="match status" value="1"/>
</dbReference>
<dbReference type="PIRSF" id="PIRSF028304">
    <property type="entry name" value="UCP028304"/>
    <property type="match status" value="1"/>
</dbReference>
<gene>
    <name evidence="1" type="primary">safC</name>
    <name evidence="1" type="ordered locus">SF0204</name>
</gene>
<keyword evidence="2" id="KW-1185">Reference proteome</keyword>
<dbReference type="PATRIC" id="fig|198214.7.peg.229"/>
<accession>A0A2G3FLY0</accession>
<evidence type="ECO:0000313" key="2">
    <source>
        <dbReference type="Proteomes" id="UP000001006"/>
    </source>
</evidence>
<accession>A0A0H2VSM5</accession>
<name>A0A0H2UX30_SHIFL</name>
<dbReference type="PaxDb" id="198214-SF0204"/>
<sequence>MDPRLLEYYNRELSYLRETGAEFAARHPKVAARLGMQGTDIADPYVERMVEAFSFLTARTQLKIDAEFPRFTQRLLEVVSPNYVTPTPSMSVAQLHPDTEEGDLAKGFTVPRDTAFFSAIPEGESTACQFRSSQDVTLWPLAIEEARLTAAPPDMPALHRYLPANIHVAGALRITLRTFGELTFSQLAGLDRLPFYLCGEERTASHLLELLHTSAIAPLAGIPGHFDGALDVNLQQPVMYEGLEPDQGLLPLAWNVFHGHNLLHEYFACPERFYFFTPTGLSAGLQKIDGGVAEIVILLNRLPPDWLIHQTNAAQFSLFCTPVINLFPRVTARIDVTHSTTEQHLVVDRTHPLDYEVFSVQEVEGLETDTTRKMAFRPLYHTRNNDEGNHGRYFSLRREPRRLSENARRYGTRTPYTGSEVFLSLVDQYEAPYPENLRHITITAMVTNRDLPCLIARNGRDDLTVDAAIPVAGVGLIRPPRSPQPPMAEREMAWRLIRQLSFNYLPLADLDHRTGGQALRDLLNLFIPAHDSPQSRQVRSLIGCKTTPVTRRLPGSGLLVYGRGVSCELTVDEEGFSGISPYLFGLVLEHYIARHVSINTFSQMTLHSMQRGKIMTWPVRAGQRGSV</sequence>
<dbReference type="Pfam" id="PF05947">
    <property type="entry name" value="T6SS_TssF"/>
    <property type="match status" value="1"/>
</dbReference>
<dbReference type="InterPro" id="IPR010272">
    <property type="entry name" value="T6SS_TssF"/>
</dbReference>
<organism evidence="1 2">
    <name type="scientific">Shigella flexneri</name>
    <dbReference type="NCBI Taxonomy" id="623"/>
    <lineage>
        <taxon>Bacteria</taxon>
        <taxon>Pseudomonadati</taxon>
        <taxon>Pseudomonadota</taxon>
        <taxon>Gammaproteobacteria</taxon>
        <taxon>Enterobacterales</taxon>
        <taxon>Enterobacteriaceae</taxon>
        <taxon>Shigella</taxon>
    </lineage>
</organism>
<dbReference type="Proteomes" id="UP000001006">
    <property type="component" value="Chromosome"/>
</dbReference>
<accession>A0A0H2UX30</accession>
<dbReference type="EMBL" id="AE005674">
    <property type="protein sequence ID" value="AAN41866.1"/>
    <property type="molecule type" value="Genomic_DNA"/>
</dbReference>
<dbReference type="NCBIfam" id="TIGR03359">
    <property type="entry name" value="VI_chp_6"/>
    <property type="match status" value="1"/>
</dbReference>
<dbReference type="AlphaFoldDB" id="A0A0H2UX30"/>
<dbReference type="RefSeq" id="WP_000371478.1">
    <property type="nucleotide sequence ID" value="NZ_BSBP01000104.1"/>
</dbReference>